<dbReference type="InterPro" id="IPR017899">
    <property type="entry name" value="VPS28_C"/>
</dbReference>
<dbReference type="SUPFAM" id="SSF140427">
    <property type="entry name" value="VPS28 C-terminal domain-like"/>
    <property type="match status" value="1"/>
</dbReference>
<dbReference type="Pfam" id="PF03997">
    <property type="entry name" value="VPS28"/>
    <property type="match status" value="1"/>
</dbReference>
<dbReference type="InterPro" id="IPR016161">
    <property type="entry name" value="Ald_DH/histidinol_DH"/>
</dbReference>
<keyword evidence="13 27" id="KW-0813">Transport</keyword>
<comment type="subcellular location">
    <subcellularLocation>
        <location evidence="4">Late endosome membrane</location>
        <topology evidence="4">Peripheral membrane protein</topology>
    </subcellularLocation>
</comment>
<keyword evidence="21 27" id="KW-0653">Protein transport</keyword>
<dbReference type="InterPro" id="IPR038019">
    <property type="entry name" value="PRib_AMP_CycHydrolase_sf"/>
</dbReference>
<evidence type="ECO:0000256" key="14">
    <source>
        <dbReference type="ARBA" id="ARBA00022605"/>
    </source>
</evidence>
<keyword evidence="22" id="KW-0560">Oxidoreductase</keyword>
<comment type="pathway">
    <text evidence="6">Amino-acid biosynthesis; L-histidine biosynthesis; L-histidine from 5-phospho-alpha-D-ribose 1-diphosphate: step 3/9.</text>
</comment>
<comment type="similarity">
    <text evidence="8">In the C-terminal section; belongs to the histidinol dehydrogenase family.</text>
</comment>
<dbReference type="InterPro" id="IPR007143">
    <property type="entry name" value="Vps28"/>
</dbReference>
<dbReference type="PROSITE" id="PS51313">
    <property type="entry name" value="VPS28_N"/>
    <property type="match status" value="1"/>
</dbReference>
<dbReference type="CDD" id="cd06572">
    <property type="entry name" value="Histidinol_dh"/>
    <property type="match status" value="1"/>
</dbReference>
<dbReference type="FunFam" id="1.10.287.1080:FF:000002">
    <property type="entry name" value="Histidine biosynthesis bifunctional protein HisIE"/>
    <property type="match status" value="1"/>
</dbReference>
<dbReference type="AlphaFoldDB" id="A0A7C8JPD0"/>
<evidence type="ECO:0000256" key="6">
    <source>
        <dbReference type="ARBA" id="ARBA00005169"/>
    </source>
</evidence>
<name>A0A7C8JPD0_ORBOL</name>
<evidence type="ECO:0000256" key="12">
    <source>
        <dbReference type="ARBA" id="ARBA00017884"/>
    </source>
</evidence>
<dbReference type="InterPro" id="IPR012131">
    <property type="entry name" value="Hstdl_DH"/>
</dbReference>
<keyword evidence="19" id="KW-0862">Zinc</keyword>
<comment type="similarity">
    <text evidence="27">Belongs to the VPS28 family.</text>
</comment>
<evidence type="ECO:0000256" key="22">
    <source>
        <dbReference type="ARBA" id="ARBA00023002"/>
    </source>
</evidence>
<keyword evidence="17" id="KW-0967">Endosome</keyword>
<dbReference type="Gene3D" id="3.40.50.1980">
    <property type="entry name" value="Nitrogenase molybdenum iron protein domain"/>
    <property type="match status" value="2"/>
</dbReference>
<dbReference type="FunFam" id="1.20.5.1300:FF:000001">
    <property type="entry name" value="Histidine biosynthesis trifunctional protein"/>
    <property type="match status" value="1"/>
</dbReference>
<dbReference type="FunFam" id="3.40.50.1980:FF:000001">
    <property type="entry name" value="Histidinol dehydrogenase"/>
    <property type="match status" value="1"/>
</dbReference>
<dbReference type="GO" id="GO:0043162">
    <property type="term" value="P:ubiquitin-dependent protein catabolic process via the multivesicular body sorting pathway"/>
    <property type="evidence" value="ECO:0007669"/>
    <property type="project" value="UniProtKB-ARBA"/>
</dbReference>
<dbReference type="FunFam" id="1.20.120.1130:FF:000001">
    <property type="entry name" value="Vacuolar protein sorting-associated protein 28 homolog"/>
    <property type="match status" value="1"/>
</dbReference>
<comment type="catalytic activity">
    <reaction evidence="26">
        <text>L-histidinol + 2 NAD(+) + H2O = L-histidine + 2 NADH + 3 H(+)</text>
        <dbReference type="Rhea" id="RHEA:20641"/>
        <dbReference type="ChEBI" id="CHEBI:15377"/>
        <dbReference type="ChEBI" id="CHEBI:15378"/>
        <dbReference type="ChEBI" id="CHEBI:57540"/>
        <dbReference type="ChEBI" id="CHEBI:57595"/>
        <dbReference type="ChEBI" id="CHEBI:57699"/>
        <dbReference type="ChEBI" id="CHEBI:57945"/>
        <dbReference type="EC" id="1.1.1.23"/>
    </reaction>
</comment>
<evidence type="ECO:0000256" key="15">
    <source>
        <dbReference type="ARBA" id="ARBA00022723"/>
    </source>
</evidence>
<comment type="pathway">
    <text evidence="5">Amino-acid biosynthesis; L-histidine biosynthesis; L-histidine from 5-phospho-alpha-D-ribose 1-diphosphate: step 9/9.</text>
</comment>
<dbReference type="Pfam" id="PF00815">
    <property type="entry name" value="Histidinol_dh"/>
    <property type="match status" value="1"/>
</dbReference>
<evidence type="ECO:0000256" key="19">
    <source>
        <dbReference type="ARBA" id="ARBA00022833"/>
    </source>
</evidence>
<evidence type="ECO:0000256" key="28">
    <source>
        <dbReference type="SAM" id="MobiDB-lite"/>
    </source>
</evidence>
<dbReference type="EC" id="1.1.1.23" evidence="11"/>
<keyword evidence="16" id="KW-0547">Nucleotide-binding</keyword>
<evidence type="ECO:0000256" key="5">
    <source>
        <dbReference type="ARBA" id="ARBA00004940"/>
    </source>
</evidence>
<feature type="domain" description="VPS28 C-terminal" evidence="29">
    <location>
        <begin position="1072"/>
        <end position="1166"/>
    </location>
</feature>
<comment type="catalytic activity">
    <reaction evidence="1">
        <text>1-(5-phospho-beta-D-ribosyl)-5'-AMP + H2O = 1-(5-phospho-beta-D-ribosyl)-5-[(5-phospho-beta-D-ribosylamino)methylideneamino]imidazole-4-carboxamide</text>
        <dbReference type="Rhea" id="RHEA:20049"/>
        <dbReference type="ChEBI" id="CHEBI:15377"/>
        <dbReference type="ChEBI" id="CHEBI:58435"/>
        <dbReference type="ChEBI" id="CHEBI:59457"/>
        <dbReference type="EC" id="3.5.4.19"/>
    </reaction>
</comment>
<evidence type="ECO:0000256" key="27">
    <source>
        <dbReference type="PROSITE-ProRule" id="PRU00642"/>
    </source>
</evidence>
<protein>
    <recommendedName>
        <fullName evidence="12">Histidine biosynthesis trifunctional protein</fullName>
        <ecNumber evidence="11">1.1.1.23</ecNumber>
        <ecNumber evidence="10">3.5.4.19</ecNumber>
        <ecNumber evidence="9">3.6.1.31</ecNumber>
    </recommendedName>
</protein>
<evidence type="ECO:0000256" key="23">
    <source>
        <dbReference type="ARBA" id="ARBA00023027"/>
    </source>
</evidence>
<evidence type="ECO:0000256" key="13">
    <source>
        <dbReference type="ARBA" id="ARBA00022448"/>
    </source>
</evidence>
<dbReference type="GO" id="GO:0051287">
    <property type="term" value="F:NAD binding"/>
    <property type="evidence" value="ECO:0007669"/>
    <property type="project" value="InterPro"/>
</dbReference>
<dbReference type="GO" id="GO:0004635">
    <property type="term" value="F:phosphoribosyl-AMP cyclohydrolase activity"/>
    <property type="evidence" value="ECO:0007669"/>
    <property type="project" value="UniProtKB-EC"/>
</dbReference>
<dbReference type="InterPro" id="IPR038358">
    <property type="entry name" value="VPS28_N_sf"/>
</dbReference>
<dbReference type="GO" id="GO:0005829">
    <property type="term" value="C:cytosol"/>
    <property type="evidence" value="ECO:0007669"/>
    <property type="project" value="TreeGrafter"/>
</dbReference>
<evidence type="ECO:0000256" key="11">
    <source>
        <dbReference type="ARBA" id="ARBA00012965"/>
    </source>
</evidence>
<organism evidence="31 32">
    <name type="scientific">Orbilia oligospora</name>
    <name type="common">Nematode-trapping fungus</name>
    <name type="synonym">Arthrobotrys oligospora</name>
    <dbReference type="NCBI Taxonomy" id="2813651"/>
    <lineage>
        <taxon>Eukaryota</taxon>
        <taxon>Fungi</taxon>
        <taxon>Dikarya</taxon>
        <taxon>Ascomycota</taxon>
        <taxon>Pezizomycotina</taxon>
        <taxon>Orbiliomycetes</taxon>
        <taxon>Orbiliales</taxon>
        <taxon>Orbiliaceae</taxon>
        <taxon>Orbilia</taxon>
    </lineage>
</organism>
<evidence type="ECO:0000256" key="4">
    <source>
        <dbReference type="ARBA" id="ARBA00004633"/>
    </source>
</evidence>
<keyword evidence="23" id="KW-0520">NAD</keyword>
<dbReference type="GO" id="GO:0006886">
    <property type="term" value="P:intracellular protein transport"/>
    <property type="evidence" value="ECO:0007669"/>
    <property type="project" value="UniProtKB-ARBA"/>
</dbReference>
<evidence type="ECO:0000313" key="32">
    <source>
        <dbReference type="Proteomes" id="UP000480548"/>
    </source>
</evidence>
<dbReference type="CDD" id="cd11546">
    <property type="entry name" value="NTP-PPase_His4"/>
    <property type="match status" value="1"/>
</dbReference>
<dbReference type="InterPro" id="IPR037202">
    <property type="entry name" value="ESCRT_assembly_dom"/>
</dbReference>
<dbReference type="InterPro" id="IPR021130">
    <property type="entry name" value="PRib-ATP_PPHydrolase-like"/>
</dbReference>
<reference evidence="31 32" key="1">
    <citation type="submission" date="2019-06" db="EMBL/GenBank/DDBJ databases">
        <authorList>
            <person name="Palmer J.M."/>
        </authorList>
    </citation>
    <scope>NUCLEOTIDE SEQUENCE [LARGE SCALE GENOMIC DNA]</scope>
    <source>
        <strain evidence="31 32">TWF703</strain>
    </source>
</reference>
<evidence type="ECO:0000256" key="18">
    <source>
        <dbReference type="ARBA" id="ARBA00022801"/>
    </source>
</evidence>
<dbReference type="EC" id="3.6.1.31" evidence="9"/>
<keyword evidence="14" id="KW-0028">Amino-acid biosynthesis</keyword>
<dbReference type="GO" id="GO:0046872">
    <property type="term" value="F:metal ion binding"/>
    <property type="evidence" value="ECO:0007669"/>
    <property type="project" value="UniProtKB-KW"/>
</dbReference>
<dbReference type="NCBIfam" id="TIGR00069">
    <property type="entry name" value="hisD"/>
    <property type="match status" value="1"/>
</dbReference>
<dbReference type="GO" id="GO:0000813">
    <property type="term" value="C:ESCRT I complex"/>
    <property type="evidence" value="ECO:0007669"/>
    <property type="project" value="InterPro"/>
</dbReference>
<evidence type="ECO:0000256" key="2">
    <source>
        <dbReference type="ARBA" id="ARBA00001460"/>
    </source>
</evidence>
<dbReference type="InterPro" id="IPR037206">
    <property type="entry name" value="VPS28_C_sf"/>
</dbReference>
<evidence type="ECO:0000256" key="10">
    <source>
        <dbReference type="ARBA" id="ARBA00012721"/>
    </source>
</evidence>
<dbReference type="UniPathway" id="UPA00031">
    <property type="reaction ID" value="UER00007"/>
</dbReference>
<dbReference type="Gene3D" id="1.20.120.1130">
    <property type="match status" value="1"/>
</dbReference>
<dbReference type="Pfam" id="PF01503">
    <property type="entry name" value="PRA-PH"/>
    <property type="match status" value="1"/>
</dbReference>
<dbReference type="SUPFAM" id="SSF53720">
    <property type="entry name" value="ALDH-like"/>
    <property type="match status" value="1"/>
</dbReference>
<dbReference type="SUPFAM" id="SSF101386">
    <property type="entry name" value="all-alpha NTP pyrophosphatases"/>
    <property type="match status" value="1"/>
</dbReference>
<evidence type="ECO:0000256" key="7">
    <source>
        <dbReference type="ARBA" id="ARBA00005204"/>
    </source>
</evidence>
<dbReference type="PANTHER" id="PTHR21256:SF2">
    <property type="entry name" value="HISTIDINE BIOSYNTHESIS TRIFUNCTIONAL PROTEIN"/>
    <property type="match status" value="1"/>
</dbReference>
<dbReference type="GO" id="GO:0031902">
    <property type="term" value="C:late endosome membrane"/>
    <property type="evidence" value="ECO:0007669"/>
    <property type="project" value="UniProtKB-SubCell"/>
</dbReference>
<evidence type="ECO:0000256" key="1">
    <source>
        <dbReference type="ARBA" id="ARBA00000024"/>
    </source>
</evidence>
<dbReference type="EMBL" id="WIQZ01000060">
    <property type="protein sequence ID" value="KAF3129670.1"/>
    <property type="molecule type" value="Genomic_DNA"/>
</dbReference>
<dbReference type="GO" id="GO:0004399">
    <property type="term" value="F:histidinol dehydrogenase activity"/>
    <property type="evidence" value="ECO:0007669"/>
    <property type="project" value="UniProtKB-EC"/>
</dbReference>
<evidence type="ECO:0000256" key="25">
    <source>
        <dbReference type="ARBA" id="ARBA00023268"/>
    </source>
</evidence>
<feature type="region of interest" description="Disordered" evidence="28">
    <location>
        <begin position="404"/>
        <end position="423"/>
    </location>
</feature>
<dbReference type="InterPro" id="IPR002496">
    <property type="entry name" value="PRib_AMP_CycHydrolase_dom"/>
</dbReference>
<dbReference type="GO" id="GO:0072666">
    <property type="term" value="P:establishment of protein localization to vacuole"/>
    <property type="evidence" value="ECO:0007669"/>
    <property type="project" value="UniProtKB-ARBA"/>
</dbReference>
<keyword evidence="24" id="KW-0368">Histidine biosynthesis</keyword>
<evidence type="ECO:0000256" key="26">
    <source>
        <dbReference type="ARBA" id="ARBA00049489"/>
    </source>
</evidence>
<dbReference type="InterPro" id="IPR008179">
    <property type="entry name" value="HisE"/>
</dbReference>
<dbReference type="Gene3D" id="1.10.287.1080">
    <property type="entry name" value="MazG-like"/>
    <property type="match status" value="1"/>
</dbReference>
<evidence type="ECO:0000256" key="8">
    <source>
        <dbReference type="ARBA" id="ARBA00008260"/>
    </source>
</evidence>
<evidence type="ECO:0000313" key="31">
    <source>
        <dbReference type="EMBL" id="KAF3129670.1"/>
    </source>
</evidence>
<evidence type="ECO:0000256" key="20">
    <source>
        <dbReference type="ARBA" id="ARBA00022840"/>
    </source>
</evidence>
<dbReference type="GO" id="GO:0004636">
    <property type="term" value="F:phosphoribosyl-ATP diphosphatase activity"/>
    <property type="evidence" value="ECO:0007669"/>
    <property type="project" value="UniProtKB-EC"/>
</dbReference>
<dbReference type="NCBIfam" id="TIGR03188">
    <property type="entry name" value="histidine_hisI"/>
    <property type="match status" value="1"/>
</dbReference>
<comment type="cofactor">
    <cofactor evidence="3">
        <name>Zn(2+)</name>
        <dbReference type="ChEBI" id="CHEBI:29105"/>
    </cofactor>
</comment>
<dbReference type="InterPro" id="IPR017898">
    <property type="entry name" value="VPS28_N"/>
</dbReference>
<dbReference type="GO" id="GO:0005524">
    <property type="term" value="F:ATP binding"/>
    <property type="evidence" value="ECO:0007669"/>
    <property type="project" value="UniProtKB-KW"/>
</dbReference>
<dbReference type="PANTHER" id="PTHR21256">
    <property type="entry name" value="HISTIDINOL DEHYDROGENASE HDH"/>
    <property type="match status" value="1"/>
</dbReference>
<dbReference type="GO" id="GO:0000105">
    <property type="term" value="P:L-histidine biosynthetic process"/>
    <property type="evidence" value="ECO:0007669"/>
    <property type="project" value="UniProtKB-UniPathway"/>
</dbReference>
<dbReference type="InterPro" id="IPR001692">
    <property type="entry name" value="Histidinol_DH_CS"/>
</dbReference>
<dbReference type="PRINTS" id="PR00083">
    <property type="entry name" value="HOLDHDRGNASE"/>
</dbReference>
<keyword evidence="15" id="KW-0479">Metal-binding</keyword>
<evidence type="ECO:0000259" key="29">
    <source>
        <dbReference type="PROSITE" id="PS51310"/>
    </source>
</evidence>
<accession>A0A7C8JPD0</accession>
<dbReference type="PROSITE" id="PS00611">
    <property type="entry name" value="HISOL_DEHYDROGENASE"/>
    <property type="match status" value="1"/>
</dbReference>
<sequence>MAAAPLIPAYDFVTPPATGLSIESISHLSWVFLSITSENYTQSLEFIPQNFNRFQFLVDVSTLKSDDVTHIKQLLNVGASKVITSLKQLESLRDPKLQIDEDRLILAIPRGDNYTRDEFESAIRHTSLGVFVPDVPDVNVGSVIEWLEAYGTENRPPVYISFKSEPVLEEVLKLVKLNATTIINSQQLTVDSKKESGLLSVAPIFATALKSDRPDKLFTTLVVDEQGVALGLVYSSPESISESLRTGSGVYQSRQRGLWYKGATSGAVQELVRIDMDCDADCLRFTVKQKGKGFCHLDTRTCFGSSTGLGALEATLQSRFKSAPEGSYTARLFNDPALLKAKIMEEAEELCDAKTKEDVAWEAADLIYFALTKCVSTGVSIADIEKNLDAKSLKVVRRKGDAKEKWTKGTNGANATKPQEPAAAPAKAVEVPAQKDASGDRIEMRRYFSSEITAEELEAILKRPSQKSSETIMGIVNPIIKAVREDGDKALLGFTQKFDRCPDLRSTVLRAPYPESLMTLTTEVKAAIDLSYENILKFHSAQKESKPLVVETMPGVQCSRFARPIERVGLYIPGGTAVLPSTALMLGVPALVAGCKTIVFASPPRPDGSITPEIVYIAHKVGAEAIVLAGGAQAVAALAYGTESVPKVDKILGPGNQFVTAAKMVVSNDTGATVSIDMPAGPSEVLVIADKSANPAFVASDLLSQAEHGVDSQVVLLAVDLSSEELQAIDDELHKQAMALPRVDIVRGAIAHSVTVVVDTIDKAFEVSNLYAPEHLILQIANANACVEKVQNAGSVFIGQWTPESVGDYSAGVNHSLPTYGYAKQYSGVNLATYVKHITSSELTADGLQNLGTAVMDLAAVEGLDAHRMAVKIRLDHMAKALAVELTTSEGPGTAGRTIWTGQEGGPSSRIMNNPQYHPAYAPSPSFVPTPSLSSTISLDEEVKLYTTTAQRSLHESLADLFSIIVALDFLEKAFVRDSIKEHEYTPTCFRLLGQYKTILSNDEVSKAFVDLETFKREYDIEYPAATSRLKIGVPATSEHPSRGGGADHSQGNIPKNGITAILGQPQPSAGPSAKAVAECTQNFITFMDALSLDFKAKDQLHPLLSELMSSLNNVSNGDFEGRGNLVHWLIKLNGMKATEEMEQEDARQLSFDVDHAYQAFFRTLE</sequence>
<comment type="pathway">
    <text evidence="7">Amino-acid biosynthesis; L-histidine biosynthesis; L-histidine from 5-phospho-alpha-D-ribose 1-diphosphate: step 2/9.</text>
</comment>
<dbReference type="SUPFAM" id="SSF141734">
    <property type="entry name" value="HisI-like"/>
    <property type="match status" value="1"/>
</dbReference>
<dbReference type="Gene3D" id="1.20.5.1300">
    <property type="match status" value="1"/>
</dbReference>
<dbReference type="HAMAP" id="MF_01024">
    <property type="entry name" value="HisD"/>
    <property type="match status" value="1"/>
</dbReference>
<evidence type="ECO:0000256" key="21">
    <source>
        <dbReference type="ARBA" id="ARBA00022927"/>
    </source>
</evidence>
<feature type="domain" description="VPS28 N-terminal" evidence="30">
    <location>
        <begin position="932"/>
        <end position="1040"/>
    </location>
</feature>
<gene>
    <name evidence="31" type="primary">HIS4</name>
    <name evidence="31" type="ORF">TWF703_008778</name>
</gene>
<dbReference type="FunFam" id="3.40.50.1980:FF:000050">
    <property type="entry name" value="Histidine biosynthesis trifunctional protein"/>
    <property type="match status" value="1"/>
</dbReference>
<feature type="region of interest" description="Disordered" evidence="28">
    <location>
        <begin position="1034"/>
        <end position="1074"/>
    </location>
</feature>
<evidence type="ECO:0000256" key="16">
    <source>
        <dbReference type="ARBA" id="ARBA00022741"/>
    </source>
</evidence>
<keyword evidence="25" id="KW-0511">Multifunctional enzyme</keyword>
<keyword evidence="20" id="KW-0067">ATP-binding</keyword>
<comment type="catalytic activity">
    <reaction evidence="2">
        <text>1-(5-phospho-beta-D-ribosyl)-ATP + H2O = 1-(5-phospho-beta-D-ribosyl)-5'-AMP + diphosphate + H(+)</text>
        <dbReference type="Rhea" id="RHEA:22828"/>
        <dbReference type="ChEBI" id="CHEBI:15377"/>
        <dbReference type="ChEBI" id="CHEBI:15378"/>
        <dbReference type="ChEBI" id="CHEBI:33019"/>
        <dbReference type="ChEBI" id="CHEBI:59457"/>
        <dbReference type="ChEBI" id="CHEBI:73183"/>
        <dbReference type="EC" id="3.6.1.31"/>
    </reaction>
</comment>
<evidence type="ECO:0000256" key="3">
    <source>
        <dbReference type="ARBA" id="ARBA00001947"/>
    </source>
</evidence>
<proteinExistence type="inferred from homology"/>
<dbReference type="GO" id="GO:0032509">
    <property type="term" value="P:endosome transport via multivesicular body sorting pathway"/>
    <property type="evidence" value="ECO:0007669"/>
    <property type="project" value="InterPro"/>
</dbReference>
<dbReference type="Gene3D" id="3.10.20.810">
    <property type="entry name" value="Phosphoribosyl-AMP cyclohydrolase"/>
    <property type="match status" value="1"/>
</dbReference>
<dbReference type="FunFam" id="3.10.20.810:FF:000002">
    <property type="entry name" value="Histidine biosynthesis trifunctional protein"/>
    <property type="match status" value="1"/>
</dbReference>
<dbReference type="Pfam" id="PF01502">
    <property type="entry name" value="PRA-CH"/>
    <property type="match status" value="1"/>
</dbReference>
<evidence type="ECO:0000259" key="30">
    <source>
        <dbReference type="PROSITE" id="PS51313"/>
    </source>
</evidence>
<dbReference type="Gene3D" id="1.20.1440.200">
    <property type="match status" value="1"/>
</dbReference>
<dbReference type="EC" id="3.5.4.19" evidence="10"/>
<dbReference type="SUPFAM" id="SSF140111">
    <property type="entry name" value="Endosomal sorting complex assembly domain"/>
    <property type="match status" value="1"/>
</dbReference>
<keyword evidence="18" id="KW-0378">Hydrolase</keyword>
<comment type="caution">
    <text evidence="31">The sequence shown here is derived from an EMBL/GenBank/DDBJ whole genome shotgun (WGS) entry which is preliminary data.</text>
</comment>
<dbReference type="PROSITE" id="PS51310">
    <property type="entry name" value="VPS28_C"/>
    <property type="match status" value="1"/>
</dbReference>
<evidence type="ECO:0000256" key="17">
    <source>
        <dbReference type="ARBA" id="ARBA00022753"/>
    </source>
</evidence>
<dbReference type="Proteomes" id="UP000480548">
    <property type="component" value="Unassembled WGS sequence"/>
</dbReference>
<evidence type="ECO:0000256" key="9">
    <source>
        <dbReference type="ARBA" id="ARBA00012414"/>
    </source>
</evidence>
<evidence type="ECO:0000256" key="24">
    <source>
        <dbReference type="ARBA" id="ARBA00023102"/>
    </source>
</evidence>